<accession>A0ABY4CZ25</accession>
<gene>
    <name evidence="1" type="ORF">MTX78_23135</name>
</gene>
<organism evidence="1 2">
    <name type="scientific">Hymenobacter tibetensis</name>
    <dbReference type="NCBI Taxonomy" id="497967"/>
    <lineage>
        <taxon>Bacteria</taxon>
        <taxon>Pseudomonadati</taxon>
        <taxon>Bacteroidota</taxon>
        <taxon>Cytophagia</taxon>
        <taxon>Cytophagales</taxon>
        <taxon>Hymenobacteraceae</taxon>
        <taxon>Hymenobacter</taxon>
    </lineage>
</organism>
<dbReference type="Proteomes" id="UP000831113">
    <property type="component" value="Chromosome"/>
</dbReference>
<protein>
    <submittedName>
        <fullName evidence="1">DUF2939 domain-containing protein</fullName>
    </submittedName>
</protein>
<dbReference type="InterPro" id="IPR021330">
    <property type="entry name" value="DUF2939"/>
</dbReference>
<dbReference type="RefSeq" id="WP_243798751.1">
    <property type="nucleotide sequence ID" value="NZ_CP094669.1"/>
</dbReference>
<evidence type="ECO:0000313" key="1">
    <source>
        <dbReference type="EMBL" id="UOG74997.1"/>
    </source>
</evidence>
<evidence type="ECO:0000313" key="2">
    <source>
        <dbReference type="Proteomes" id="UP000831113"/>
    </source>
</evidence>
<reference evidence="1 2" key="1">
    <citation type="submission" date="2022-03" db="EMBL/GenBank/DDBJ databases">
        <title>Hymenobactersp. isolated from the air.</title>
        <authorList>
            <person name="Won M."/>
            <person name="Kwon S.-W."/>
        </authorList>
    </citation>
    <scope>NUCLEOTIDE SEQUENCE [LARGE SCALE GENOMIC DNA]</scope>
    <source>
        <strain evidence="1 2">KACC 21982</strain>
    </source>
</reference>
<keyword evidence="2" id="KW-1185">Reference proteome</keyword>
<dbReference type="Pfam" id="PF11159">
    <property type="entry name" value="DUF2939"/>
    <property type="match status" value="1"/>
</dbReference>
<dbReference type="EMBL" id="CP094669">
    <property type="protein sequence ID" value="UOG74997.1"/>
    <property type="molecule type" value="Genomic_DNA"/>
</dbReference>
<name>A0ABY4CZ25_9BACT</name>
<proteinExistence type="predicted"/>
<sequence>MKRIILLLLLVLAVTGGYFYYQSLKAGPRFALAQVANAARTHDMATFEKYVDVNSVTGNLIDQVANQGSALGMLNPGGFAFKSALRMLKPQLTQVARKEIQQFVETGSLQGAAGGAASQGTMNISLAGLAGKVASADSKFKDVAYVKEEGEQALVGIEFTQPKYDTTMVVELKMLNRGNHWQITEITNTGDLLKHVARLEKRRLLEGK</sequence>